<comment type="caution">
    <text evidence="3">The sequence shown here is derived from an EMBL/GenBank/DDBJ whole genome shotgun (WGS) entry which is preliminary data.</text>
</comment>
<dbReference type="SUPFAM" id="SSF49785">
    <property type="entry name" value="Galactose-binding domain-like"/>
    <property type="match status" value="1"/>
</dbReference>
<gene>
    <name evidence="3" type="ORF">BN11_3370009</name>
</gene>
<accession>W6JXL0</accession>
<dbReference type="Proteomes" id="UP000035763">
    <property type="component" value="Unassembled WGS sequence"/>
</dbReference>
<keyword evidence="2" id="KW-0472">Membrane</keyword>
<name>W6JXL0_9MICO</name>
<dbReference type="STRING" id="1193182.BN11_3370009"/>
<feature type="compositionally biased region" description="Low complexity" evidence="1">
    <location>
        <begin position="106"/>
        <end position="125"/>
    </location>
</feature>
<dbReference type="Gene3D" id="2.60.120.260">
    <property type="entry name" value="Galactose-binding domain-like"/>
    <property type="match status" value="1"/>
</dbReference>
<dbReference type="InterPro" id="IPR008979">
    <property type="entry name" value="Galactose-bd-like_sf"/>
</dbReference>
<feature type="region of interest" description="Disordered" evidence="1">
    <location>
        <begin position="30"/>
        <end position="63"/>
    </location>
</feature>
<dbReference type="AlphaFoldDB" id="W6JXL0"/>
<evidence type="ECO:0000256" key="2">
    <source>
        <dbReference type="SAM" id="Phobius"/>
    </source>
</evidence>
<keyword evidence="2" id="KW-0812">Transmembrane</keyword>
<organism evidence="3 4">
    <name type="scientific">Nostocoides australiense Ben110</name>
    <dbReference type="NCBI Taxonomy" id="1193182"/>
    <lineage>
        <taxon>Bacteria</taxon>
        <taxon>Bacillati</taxon>
        <taxon>Actinomycetota</taxon>
        <taxon>Actinomycetes</taxon>
        <taxon>Micrococcales</taxon>
        <taxon>Intrasporangiaceae</taxon>
        <taxon>Nostocoides</taxon>
    </lineage>
</organism>
<feature type="region of interest" description="Disordered" evidence="1">
    <location>
        <begin position="106"/>
        <end position="129"/>
    </location>
</feature>
<evidence type="ECO:0000313" key="3">
    <source>
        <dbReference type="EMBL" id="CCH73847.1"/>
    </source>
</evidence>
<proteinExistence type="predicted"/>
<reference evidence="3 4" key="1">
    <citation type="journal article" date="2013" name="ISME J.">
        <title>A metabolic model for members of the genus Tetrasphaera involved in enhanced biological phosphorus removal.</title>
        <authorList>
            <person name="Kristiansen R."/>
            <person name="Nguyen H.T.T."/>
            <person name="Saunders A.M."/>
            <person name="Nielsen J.L."/>
            <person name="Wimmer R."/>
            <person name="Le V.Q."/>
            <person name="McIlroy S.J."/>
            <person name="Petrovski S."/>
            <person name="Seviour R.J."/>
            <person name="Calteau A."/>
            <person name="Nielsen K.L."/>
            <person name="Nielsen P.H."/>
        </authorList>
    </citation>
    <scope>NUCLEOTIDE SEQUENCE [LARGE SCALE GENOMIC DNA]</scope>
    <source>
        <strain evidence="3 4">Ben110</strain>
    </source>
</reference>
<protein>
    <submittedName>
        <fullName evidence="3">Uncharacterized protein</fullName>
    </submittedName>
</protein>
<dbReference type="EMBL" id="CAJA01000265">
    <property type="protein sequence ID" value="CCH73847.1"/>
    <property type="molecule type" value="Genomic_DNA"/>
</dbReference>
<feature type="transmembrane region" description="Helical" evidence="2">
    <location>
        <begin position="68"/>
        <end position="89"/>
    </location>
</feature>
<evidence type="ECO:0000313" key="4">
    <source>
        <dbReference type="Proteomes" id="UP000035763"/>
    </source>
</evidence>
<sequence length="273" mass="28247">MGAAARSATARAEGAVAEKRELKAAIRRVEADSEVTIDQTPQQPVLEPPVPLLPPESGAQPSRAQSRFVLASFAAATLAAGLFAGAVAFRPPQSDLEAILGSDATAPVSTSTSSQSASPTSEDSAAPGTGEQLAIVGATGYDPEGDNLEYNDLAARVYDEDKASFWQSEGYQGPKFGGLKSGVGLIVDFGQDVTPKQITLTLPNPSDLELYLGTSPDRAGANRIGTVSGEQGDVTLDVTDGAAGRYLIVWFTDSPLVSDGRYRAMLAEVSATG</sequence>
<evidence type="ECO:0000256" key="1">
    <source>
        <dbReference type="SAM" id="MobiDB-lite"/>
    </source>
</evidence>
<keyword evidence="4" id="KW-1185">Reference proteome</keyword>
<keyword evidence="2" id="KW-1133">Transmembrane helix</keyword>